<feature type="non-terminal residue" evidence="1">
    <location>
        <position position="93"/>
    </location>
</feature>
<sequence>LRTWHQDISELYVATQISQIVQAPSFGIMIDESTLVHINNLFKCNSETVSNAIIKSIQKEGLDVMKCKLWTTDNTAYISSNKNGAVALFNKKL</sequence>
<accession>A0ABN7XEB2</accession>
<name>A0ABN7XEB2_GIGMA</name>
<gene>
    <name evidence="1" type="ORF">GMARGA_LOCUS42313</name>
</gene>
<evidence type="ECO:0000313" key="2">
    <source>
        <dbReference type="Proteomes" id="UP000789901"/>
    </source>
</evidence>
<feature type="non-terminal residue" evidence="1">
    <location>
        <position position="1"/>
    </location>
</feature>
<proteinExistence type="predicted"/>
<reference evidence="1 2" key="1">
    <citation type="submission" date="2021-06" db="EMBL/GenBank/DDBJ databases">
        <authorList>
            <person name="Kallberg Y."/>
            <person name="Tangrot J."/>
            <person name="Rosling A."/>
        </authorList>
    </citation>
    <scope>NUCLEOTIDE SEQUENCE [LARGE SCALE GENOMIC DNA]</scope>
    <source>
        <strain evidence="1 2">120-4 pot B 10/14</strain>
    </source>
</reference>
<organism evidence="1 2">
    <name type="scientific">Gigaspora margarita</name>
    <dbReference type="NCBI Taxonomy" id="4874"/>
    <lineage>
        <taxon>Eukaryota</taxon>
        <taxon>Fungi</taxon>
        <taxon>Fungi incertae sedis</taxon>
        <taxon>Mucoromycota</taxon>
        <taxon>Glomeromycotina</taxon>
        <taxon>Glomeromycetes</taxon>
        <taxon>Diversisporales</taxon>
        <taxon>Gigasporaceae</taxon>
        <taxon>Gigaspora</taxon>
    </lineage>
</organism>
<protein>
    <submittedName>
        <fullName evidence="1">25683_t:CDS:1</fullName>
    </submittedName>
</protein>
<dbReference type="Proteomes" id="UP000789901">
    <property type="component" value="Unassembled WGS sequence"/>
</dbReference>
<evidence type="ECO:0000313" key="1">
    <source>
        <dbReference type="EMBL" id="CAG8853492.1"/>
    </source>
</evidence>
<keyword evidence="2" id="KW-1185">Reference proteome</keyword>
<comment type="caution">
    <text evidence="1">The sequence shown here is derived from an EMBL/GenBank/DDBJ whole genome shotgun (WGS) entry which is preliminary data.</text>
</comment>
<dbReference type="EMBL" id="CAJVQB010124942">
    <property type="protein sequence ID" value="CAG8853492.1"/>
    <property type="molecule type" value="Genomic_DNA"/>
</dbReference>